<accession>A0A0F9FR29</accession>
<dbReference type="EMBL" id="LAZR01029371">
    <property type="protein sequence ID" value="KKL59775.1"/>
    <property type="molecule type" value="Genomic_DNA"/>
</dbReference>
<dbReference type="AlphaFoldDB" id="A0A0F9FR29"/>
<comment type="caution">
    <text evidence="1">The sequence shown here is derived from an EMBL/GenBank/DDBJ whole genome shotgun (WGS) entry which is preliminary data.</text>
</comment>
<protein>
    <submittedName>
        <fullName evidence="1">Uncharacterized protein</fullName>
    </submittedName>
</protein>
<evidence type="ECO:0000313" key="1">
    <source>
        <dbReference type="EMBL" id="KKL59775.1"/>
    </source>
</evidence>
<proteinExistence type="predicted"/>
<gene>
    <name evidence="1" type="ORF">LCGC14_2211940</name>
</gene>
<reference evidence="1" key="1">
    <citation type="journal article" date="2015" name="Nature">
        <title>Complex archaea that bridge the gap between prokaryotes and eukaryotes.</title>
        <authorList>
            <person name="Spang A."/>
            <person name="Saw J.H."/>
            <person name="Jorgensen S.L."/>
            <person name="Zaremba-Niedzwiedzka K."/>
            <person name="Martijn J."/>
            <person name="Lind A.E."/>
            <person name="van Eijk R."/>
            <person name="Schleper C."/>
            <person name="Guy L."/>
            <person name="Ettema T.J."/>
        </authorList>
    </citation>
    <scope>NUCLEOTIDE SEQUENCE</scope>
</reference>
<sequence>MFMAFKLRNPFYTIEDKKVPAVASINEEGRGGVHKEVIPNFMYKPPFGYPRFVDLAAIRILSATPYVDMCITTIIDEVCSIKWDIIAEDATGKPVEGKESEIAHVKAFFDNPNTNKESWEYMMRVFLRDVLEVDSGVIVKVFNRYGELVEIVARDGITFTKNPDMHGMM</sequence>
<name>A0A0F9FR29_9ZZZZ</name>
<organism evidence="1">
    <name type="scientific">marine sediment metagenome</name>
    <dbReference type="NCBI Taxonomy" id="412755"/>
    <lineage>
        <taxon>unclassified sequences</taxon>
        <taxon>metagenomes</taxon>
        <taxon>ecological metagenomes</taxon>
    </lineage>
</organism>
<feature type="non-terminal residue" evidence="1">
    <location>
        <position position="169"/>
    </location>
</feature>